<dbReference type="Proteomes" id="UP000002482">
    <property type="component" value="Chromosome"/>
</dbReference>
<name>F0Q829_PARA1</name>
<protein>
    <recommendedName>
        <fullName evidence="3">histidine kinase</fullName>
        <ecNumber evidence="3">2.7.13.3</ecNumber>
    </recommendedName>
</protein>
<dbReference type="GO" id="GO:0005886">
    <property type="term" value="C:plasma membrane"/>
    <property type="evidence" value="ECO:0007669"/>
    <property type="project" value="UniProtKB-SubCell"/>
</dbReference>
<dbReference type="Pfam" id="PF00072">
    <property type="entry name" value="Response_reg"/>
    <property type="match status" value="1"/>
</dbReference>
<dbReference type="InterPro" id="IPR004358">
    <property type="entry name" value="Sig_transdc_His_kin-like_C"/>
</dbReference>
<evidence type="ECO:0000259" key="9">
    <source>
        <dbReference type="PROSITE" id="PS50110"/>
    </source>
</evidence>
<dbReference type="GO" id="GO:0000155">
    <property type="term" value="F:phosphorelay sensor kinase activity"/>
    <property type="evidence" value="ECO:0007669"/>
    <property type="project" value="InterPro"/>
</dbReference>
<dbReference type="OrthoDB" id="8552871at2"/>
<dbReference type="PROSITE" id="PS50109">
    <property type="entry name" value="HIS_KIN"/>
    <property type="match status" value="1"/>
</dbReference>
<dbReference type="CDD" id="cd00082">
    <property type="entry name" value="HisKA"/>
    <property type="match status" value="1"/>
</dbReference>
<sequence length="721" mass="78379">MYRELAQAQRDARLDEEQRKALLMIASGAPMDECLDALTDAVGRLAPDTRACVLLASEDRRTMGDGYSSHFPPTFAAAIRGLPIGEALIGTCGAAIHAGEPVECADVEHSAQWAASWRSLCLDNGILACYSHPAIGQGGRAVGSFFLCLSEARQANAWERKVAEFGSLATSIVVERDRAAAHLRKEMAALARLQELSAELVGPGEFEPLLQKILAAAADISGTDKGNIQIFDPVRKTLRIVVHQGLGARLVEHFLEDGWDASCGEAARQIRRLVVPDVERLGGLQGTLGLEIVLEDRIRSIQCTPLLSRDGRLLGMLNNHYRWPGGPAPDALRYIDLLARQAAELVERHQIEAELAQERRRKDEFLAILAHELRNPLAPLRNMLEVMGRAHGDEALSRRARDVMERQVLQLVRLVDDLLDVNRIKQGKLELRREPLLLAEVIQQAVEVCRPALDQQRHRLRLVLPDEPVPLLGDSARLTQVFGNLLANACKYTPSGGDIEVRVEPAGHSVEVVVKDNGSGIPPDQIDEIFGLFTQVDRTLDRAQGGLGIGLMLVRRLVEMHGGTVQARSEGAGKGSEFIVRLPSGVVSAEVLAARNSHPAAVARRILVVDDNEDIALALATLLQLDGHEVRTAAGGAEALEAGGQMCPEVVLMDIGMPGMSGHEACRRMRELDWGRSITIVALTGWGQDGDRRHSERVGFDAHLVKPVGFAELNGLLAGLA</sequence>
<keyword evidence="4 7" id="KW-0597">Phosphoprotein</keyword>
<feature type="domain" description="Response regulatory" evidence="9">
    <location>
        <begin position="605"/>
        <end position="721"/>
    </location>
</feature>
<feature type="domain" description="Histidine kinase" evidence="8">
    <location>
        <begin position="368"/>
        <end position="586"/>
    </location>
</feature>
<evidence type="ECO:0000256" key="1">
    <source>
        <dbReference type="ARBA" id="ARBA00000085"/>
    </source>
</evidence>
<dbReference type="InterPro" id="IPR036890">
    <property type="entry name" value="HATPase_C_sf"/>
</dbReference>
<feature type="modified residue" description="4-aspartylphosphate" evidence="7">
    <location>
        <position position="654"/>
    </location>
</feature>
<evidence type="ECO:0000259" key="8">
    <source>
        <dbReference type="PROSITE" id="PS50109"/>
    </source>
</evidence>
<evidence type="ECO:0000256" key="5">
    <source>
        <dbReference type="ARBA" id="ARBA00022679"/>
    </source>
</evidence>
<dbReference type="AlphaFoldDB" id="F0Q829"/>
<dbReference type="EC" id="2.7.13.3" evidence="3"/>
<dbReference type="SMART" id="SM00065">
    <property type="entry name" value="GAF"/>
    <property type="match status" value="2"/>
</dbReference>
<dbReference type="SMART" id="SM00387">
    <property type="entry name" value="HATPase_c"/>
    <property type="match status" value="1"/>
</dbReference>
<dbReference type="Pfam" id="PF00512">
    <property type="entry name" value="HisKA"/>
    <property type="match status" value="1"/>
</dbReference>
<keyword evidence="6 10" id="KW-0418">Kinase</keyword>
<proteinExistence type="predicted"/>
<dbReference type="InterPro" id="IPR011006">
    <property type="entry name" value="CheY-like_superfamily"/>
</dbReference>
<dbReference type="Pfam" id="PF01590">
    <property type="entry name" value="GAF"/>
    <property type="match status" value="2"/>
</dbReference>
<keyword evidence="11" id="KW-1185">Reference proteome</keyword>
<evidence type="ECO:0000256" key="6">
    <source>
        <dbReference type="ARBA" id="ARBA00022777"/>
    </source>
</evidence>
<dbReference type="Gene3D" id="3.30.565.10">
    <property type="entry name" value="Histidine kinase-like ATPase, C-terminal domain"/>
    <property type="match status" value="1"/>
</dbReference>
<dbReference type="KEGG" id="aaa:Acav_1913"/>
<dbReference type="Gene3D" id="1.10.287.130">
    <property type="match status" value="1"/>
</dbReference>
<dbReference type="InterPro" id="IPR029016">
    <property type="entry name" value="GAF-like_dom_sf"/>
</dbReference>
<dbReference type="HOGENOM" id="CLU_000445_114_15_4"/>
<evidence type="ECO:0000256" key="3">
    <source>
        <dbReference type="ARBA" id="ARBA00012438"/>
    </source>
</evidence>
<dbReference type="InterPro" id="IPR003594">
    <property type="entry name" value="HATPase_dom"/>
</dbReference>
<dbReference type="Pfam" id="PF02518">
    <property type="entry name" value="HATPase_c"/>
    <property type="match status" value="1"/>
</dbReference>
<dbReference type="InterPro" id="IPR003661">
    <property type="entry name" value="HisK_dim/P_dom"/>
</dbReference>
<comment type="catalytic activity">
    <reaction evidence="1">
        <text>ATP + protein L-histidine = ADP + protein N-phospho-L-histidine.</text>
        <dbReference type="EC" id="2.7.13.3"/>
    </reaction>
</comment>
<dbReference type="PANTHER" id="PTHR43547">
    <property type="entry name" value="TWO-COMPONENT HISTIDINE KINASE"/>
    <property type="match status" value="1"/>
</dbReference>
<dbReference type="Gene3D" id="3.30.450.40">
    <property type="match status" value="2"/>
</dbReference>
<dbReference type="SUPFAM" id="SSF55874">
    <property type="entry name" value="ATPase domain of HSP90 chaperone/DNA topoisomerase II/histidine kinase"/>
    <property type="match status" value="1"/>
</dbReference>
<evidence type="ECO:0000313" key="10">
    <source>
        <dbReference type="EMBL" id="ADX45827.1"/>
    </source>
</evidence>
<dbReference type="RefSeq" id="WP_013594344.1">
    <property type="nucleotide sequence ID" value="NC_015138.1"/>
</dbReference>
<dbReference type="Gene3D" id="3.40.50.2300">
    <property type="match status" value="1"/>
</dbReference>
<dbReference type="CDD" id="cd00075">
    <property type="entry name" value="HATPase"/>
    <property type="match status" value="1"/>
</dbReference>
<gene>
    <name evidence="10" type="ordered locus">Acav_1913</name>
</gene>
<comment type="subcellular location">
    <subcellularLocation>
        <location evidence="2">Cell inner membrane</location>
        <topology evidence="2">Multi-pass membrane protein</topology>
    </subcellularLocation>
</comment>
<dbReference type="InterPro" id="IPR001789">
    <property type="entry name" value="Sig_transdc_resp-reg_receiver"/>
</dbReference>
<dbReference type="SMART" id="SM00448">
    <property type="entry name" value="REC"/>
    <property type="match status" value="1"/>
</dbReference>
<dbReference type="InterPro" id="IPR036097">
    <property type="entry name" value="HisK_dim/P_sf"/>
</dbReference>
<dbReference type="PRINTS" id="PR00344">
    <property type="entry name" value="BCTRLSENSOR"/>
</dbReference>
<dbReference type="SMART" id="SM00388">
    <property type="entry name" value="HisKA"/>
    <property type="match status" value="1"/>
</dbReference>
<evidence type="ECO:0000256" key="4">
    <source>
        <dbReference type="ARBA" id="ARBA00022553"/>
    </source>
</evidence>
<dbReference type="EMBL" id="CP002521">
    <property type="protein sequence ID" value="ADX45827.1"/>
    <property type="molecule type" value="Genomic_DNA"/>
</dbReference>
<evidence type="ECO:0000256" key="2">
    <source>
        <dbReference type="ARBA" id="ARBA00004429"/>
    </source>
</evidence>
<reference evidence="10" key="1">
    <citation type="submission" date="2011-02" db="EMBL/GenBank/DDBJ databases">
        <title>Complete sequence of Acidovorax avenae subsp. avenae ATCC 19860.</title>
        <authorList>
            <consortium name="US DOE Joint Genome Institute"/>
            <person name="Lucas S."/>
            <person name="Copeland A."/>
            <person name="Lapidus A."/>
            <person name="Cheng J.-F."/>
            <person name="Goodwin L."/>
            <person name="Pitluck S."/>
            <person name="Chertkov O."/>
            <person name="Held B."/>
            <person name="Detter J.C."/>
            <person name="Han C."/>
            <person name="Tapia R."/>
            <person name="Land M."/>
            <person name="Hauser L."/>
            <person name="Kyrpides N."/>
            <person name="Ivanova N."/>
            <person name="Ovchinnikova G."/>
            <person name="Pagani I."/>
            <person name="Gordon S."/>
            <person name="Woyke T."/>
        </authorList>
    </citation>
    <scope>NUCLEOTIDE SEQUENCE</scope>
    <source>
        <strain evidence="10">ATCC 19860</strain>
    </source>
</reference>
<dbReference type="GeneID" id="34236422"/>
<dbReference type="FunFam" id="3.30.565.10:FF:000006">
    <property type="entry name" value="Sensor histidine kinase WalK"/>
    <property type="match status" value="1"/>
</dbReference>
<dbReference type="InterPro" id="IPR005467">
    <property type="entry name" value="His_kinase_dom"/>
</dbReference>
<dbReference type="InterPro" id="IPR003018">
    <property type="entry name" value="GAF"/>
</dbReference>
<evidence type="ECO:0000313" key="11">
    <source>
        <dbReference type="Proteomes" id="UP000002482"/>
    </source>
</evidence>
<organism evidence="10 11">
    <name type="scientific">Paracidovorax avenae (strain ATCC 19860 / DSM 7227 / CCUG 15838 / JCM 20985 / LMG 2117 / NCPPB 1011)</name>
    <name type="common">Acidovorax avenae</name>
    <dbReference type="NCBI Taxonomy" id="643561"/>
    <lineage>
        <taxon>Bacteria</taxon>
        <taxon>Pseudomonadati</taxon>
        <taxon>Pseudomonadota</taxon>
        <taxon>Betaproteobacteria</taxon>
        <taxon>Burkholderiales</taxon>
        <taxon>Comamonadaceae</taxon>
        <taxon>Paracidovorax</taxon>
    </lineage>
</organism>
<accession>F0Q829</accession>
<dbReference type="PROSITE" id="PS50110">
    <property type="entry name" value="RESPONSE_REGULATORY"/>
    <property type="match status" value="1"/>
</dbReference>
<keyword evidence="5" id="KW-0808">Transferase</keyword>
<dbReference type="SUPFAM" id="SSF47384">
    <property type="entry name" value="Homodimeric domain of signal transducing histidine kinase"/>
    <property type="match status" value="1"/>
</dbReference>
<dbReference type="SUPFAM" id="SSF55781">
    <property type="entry name" value="GAF domain-like"/>
    <property type="match status" value="2"/>
</dbReference>
<evidence type="ECO:0000256" key="7">
    <source>
        <dbReference type="PROSITE-ProRule" id="PRU00169"/>
    </source>
</evidence>
<dbReference type="PANTHER" id="PTHR43547:SF2">
    <property type="entry name" value="HYBRID SIGNAL TRANSDUCTION HISTIDINE KINASE C"/>
    <property type="match status" value="1"/>
</dbReference>
<dbReference type="SUPFAM" id="SSF52172">
    <property type="entry name" value="CheY-like"/>
    <property type="match status" value="1"/>
</dbReference>